<dbReference type="Proteomes" id="UP001153069">
    <property type="component" value="Unassembled WGS sequence"/>
</dbReference>
<dbReference type="GO" id="GO:0016168">
    <property type="term" value="F:chlorophyll binding"/>
    <property type="evidence" value="ECO:0007669"/>
    <property type="project" value="UniProtKB-KW"/>
</dbReference>
<feature type="binding site" evidence="9">
    <location>
        <position position="73"/>
    </location>
    <ligand>
        <name>chlorophyll a</name>
        <dbReference type="ChEBI" id="CHEBI:58416"/>
        <label>1</label>
    </ligand>
</feature>
<dbReference type="AlphaFoldDB" id="A0A9N8DBW1"/>
<comment type="caution">
    <text evidence="11">The sequence shown here is derived from an EMBL/GenBank/DDBJ whole genome shotgun (WGS) entry which is preliminary data.</text>
</comment>
<evidence type="ECO:0000256" key="9">
    <source>
        <dbReference type="PIRSR" id="PIRSR601344-1"/>
    </source>
</evidence>
<evidence type="ECO:0000256" key="7">
    <source>
        <dbReference type="ARBA" id="ARBA00023243"/>
    </source>
</evidence>
<keyword evidence="12" id="KW-1185">Reference proteome</keyword>
<dbReference type="GO" id="GO:0009765">
    <property type="term" value="P:photosynthesis, light harvesting"/>
    <property type="evidence" value="ECO:0007669"/>
    <property type="project" value="InterPro"/>
</dbReference>
<dbReference type="Pfam" id="PF00504">
    <property type="entry name" value="Chloroa_b-bind"/>
    <property type="match status" value="1"/>
</dbReference>
<evidence type="ECO:0000256" key="4">
    <source>
        <dbReference type="ARBA" id="ARBA00022528"/>
    </source>
</evidence>
<dbReference type="PANTHER" id="PTHR21649">
    <property type="entry name" value="CHLOROPHYLL A/B BINDING PROTEIN"/>
    <property type="match status" value="1"/>
</dbReference>
<sequence length="202" mass="22145">MMKMIATLQILATMALSVSGFAPALRPHSTTTLQALSFNDNVLARSDLPGNFGFDPLHLAQTPQQLVTYRKAEMKHARLAMLAVIAIMWSDAHVVDTLGATPFVEGRVFPELLGASLGLPAALELYGERVEEDHQDDKSYFPGQLDLDPFHLYPAETTGQRRVQFAEIMIGRVCMMAAAARMTDMLLDAVTAAEPMEDLIVV</sequence>
<reference evidence="11" key="1">
    <citation type="submission" date="2020-06" db="EMBL/GenBank/DDBJ databases">
        <authorList>
            <consortium name="Plant Systems Biology data submission"/>
        </authorList>
    </citation>
    <scope>NUCLEOTIDE SEQUENCE</scope>
    <source>
        <strain evidence="11">D6</strain>
    </source>
</reference>
<keyword evidence="9" id="KW-0157">Chromophore</keyword>
<gene>
    <name evidence="11" type="ORF">SEMRO_49_G028640.1</name>
</gene>
<feature type="binding site" description="axial binding residue" evidence="9">
    <location>
        <position position="131"/>
    </location>
    <ligand>
        <name>chlorophyll b</name>
        <dbReference type="ChEBI" id="CHEBI:61721"/>
        <label>1</label>
    </ligand>
    <ligandPart>
        <name>Mg</name>
        <dbReference type="ChEBI" id="CHEBI:25107"/>
    </ligandPart>
</feature>
<dbReference type="GO" id="GO:0030076">
    <property type="term" value="C:light-harvesting complex"/>
    <property type="evidence" value="ECO:0007669"/>
    <property type="project" value="UniProtKB-KW"/>
</dbReference>
<comment type="subcellular location">
    <subcellularLocation>
        <location evidence="2">Plastid</location>
        <location evidence="2">Chloroplast</location>
    </subcellularLocation>
</comment>
<comment type="function">
    <text evidence="1">The light-harvesting complex (LHC) functions as a light receptor, it captures and delivers excitation energy to photosystems with which it is closely associated. Energy is transferred from the carotenoid and chlorophyll C (or B) to chlorophyll A and the photosynthetic reaction centers where it is used to synthesize ATP and reducing power.</text>
</comment>
<dbReference type="GO" id="GO:0016020">
    <property type="term" value="C:membrane"/>
    <property type="evidence" value="ECO:0007669"/>
    <property type="project" value="InterPro"/>
</dbReference>
<evidence type="ECO:0000256" key="8">
    <source>
        <dbReference type="ARBA" id="ARBA00044011"/>
    </source>
</evidence>
<evidence type="ECO:0000256" key="1">
    <source>
        <dbReference type="ARBA" id="ARBA00004022"/>
    </source>
</evidence>
<feature type="binding site" description="axial binding residue" evidence="9">
    <location>
        <position position="78"/>
    </location>
    <ligand>
        <name>chlorophyll b</name>
        <dbReference type="ChEBI" id="CHEBI:61721"/>
        <label>1</label>
    </ligand>
    <ligandPart>
        <name>Mg</name>
        <dbReference type="ChEBI" id="CHEBI:25107"/>
    </ligandPart>
</feature>
<evidence type="ECO:0000313" key="11">
    <source>
        <dbReference type="EMBL" id="CAB9498945.1"/>
    </source>
</evidence>
<accession>A0A9N8DBW1</accession>
<dbReference type="Gene3D" id="1.10.3460.10">
    <property type="entry name" value="Chlorophyll a/b binding protein domain"/>
    <property type="match status" value="1"/>
</dbReference>
<feature type="binding site" evidence="9">
    <location>
        <position position="172"/>
    </location>
    <ligand>
        <name>chlorophyll a</name>
        <dbReference type="ChEBI" id="CHEBI:58416"/>
        <label>1</label>
    </ligand>
</feature>
<keyword evidence="4" id="KW-0150">Chloroplast</keyword>
<feature type="chain" id="PRO_5040483437" evidence="10">
    <location>
        <begin position="21"/>
        <end position="202"/>
    </location>
</feature>
<keyword evidence="9" id="KW-0148">Chlorophyll</keyword>
<dbReference type="EMBL" id="CAICTM010000049">
    <property type="protein sequence ID" value="CAB9498945.1"/>
    <property type="molecule type" value="Genomic_DNA"/>
</dbReference>
<evidence type="ECO:0000256" key="5">
    <source>
        <dbReference type="ARBA" id="ARBA00022531"/>
    </source>
</evidence>
<dbReference type="InterPro" id="IPR001344">
    <property type="entry name" value="Chloro_AB-bd_pln"/>
</dbReference>
<name>A0A9N8DBW1_9STRA</name>
<protein>
    <submittedName>
        <fullName evidence="11">Chlorophyll A-B binding protein</fullName>
    </submittedName>
</protein>
<organism evidence="11 12">
    <name type="scientific">Seminavis robusta</name>
    <dbReference type="NCBI Taxonomy" id="568900"/>
    <lineage>
        <taxon>Eukaryota</taxon>
        <taxon>Sar</taxon>
        <taxon>Stramenopiles</taxon>
        <taxon>Ochrophyta</taxon>
        <taxon>Bacillariophyta</taxon>
        <taxon>Bacillariophyceae</taxon>
        <taxon>Bacillariophycidae</taxon>
        <taxon>Naviculales</taxon>
        <taxon>Naviculaceae</taxon>
        <taxon>Seminavis</taxon>
    </lineage>
</organism>
<feature type="signal peptide" evidence="10">
    <location>
        <begin position="1"/>
        <end position="20"/>
    </location>
</feature>
<feature type="binding site" evidence="9">
    <location>
        <position position="76"/>
    </location>
    <ligand>
        <name>chlorophyll a</name>
        <dbReference type="ChEBI" id="CHEBI:58416"/>
        <label>1</label>
    </ligand>
</feature>
<dbReference type="OrthoDB" id="423598at2759"/>
<evidence type="ECO:0000256" key="6">
    <source>
        <dbReference type="ARBA" id="ARBA00022640"/>
    </source>
</evidence>
<keyword evidence="7" id="KW-0437">Light-harvesting polypeptide</keyword>
<proteinExistence type="inferred from homology"/>
<evidence type="ECO:0000256" key="2">
    <source>
        <dbReference type="ARBA" id="ARBA00004229"/>
    </source>
</evidence>
<comment type="similarity">
    <text evidence="3">Belongs to the fucoxanthin chlorophyll protein family.</text>
</comment>
<comment type="subunit">
    <text evidence="8">The LHC complex of chromophytic algae is composed of fucoxanthin, chlorophyll A and C bound non-covalently by fucoxanthin chlorophyll proteins (FCPs). The ratio of the pigments in LHC; fucoxanthin: chlorophyll C: chlorophyll A; (0.6-1): (0.1-0.3): (1).</text>
</comment>
<feature type="binding site" evidence="9">
    <location>
        <position position="112"/>
    </location>
    <ligand>
        <name>chlorophyll a</name>
        <dbReference type="ChEBI" id="CHEBI:58416"/>
        <label>1</label>
    </ligand>
</feature>
<evidence type="ECO:0000256" key="3">
    <source>
        <dbReference type="ARBA" id="ARBA00005933"/>
    </source>
</evidence>
<evidence type="ECO:0000256" key="10">
    <source>
        <dbReference type="SAM" id="SignalP"/>
    </source>
</evidence>
<keyword evidence="10" id="KW-0732">Signal</keyword>
<keyword evidence="6" id="KW-0934">Plastid</keyword>
<feature type="binding site" evidence="9">
    <location>
        <position position="167"/>
    </location>
    <ligand>
        <name>chlorophyll a</name>
        <dbReference type="ChEBI" id="CHEBI:58416"/>
        <label>1</label>
    </ligand>
</feature>
<dbReference type="GO" id="GO:0009507">
    <property type="term" value="C:chloroplast"/>
    <property type="evidence" value="ECO:0007669"/>
    <property type="project" value="UniProtKB-SubCell"/>
</dbReference>
<dbReference type="InterPro" id="IPR022796">
    <property type="entry name" value="Chloroa_b-bind"/>
</dbReference>
<keyword evidence="5" id="KW-0602">Photosynthesis</keyword>
<dbReference type="SUPFAM" id="SSF103511">
    <property type="entry name" value="Chlorophyll a-b binding protein"/>
    <property type="match status" value="1"/>
</dbReference>
<evidence type="ECO:0000313" key="12">
    <source>
        <dbReference type="Proteomes" id="UP001153069"/>
    </source>
</evidence>